<feature type="transmembrane region" description="Helical" evidence="5">
    <location>
        <begin position="162"/>
        <end position="179"/>
    </location>
</feature>
<keyword evidence="3 5" id="KW-1133">Transmembrane helix</keyword>
<dbReference type="PANTHER" id="PTHR47704:SF1">
    <property type="entry name" value="POTASSIUM TRANSPORTER KIMA"/>
    <property type="match status" value="1"/>
</dbReference>
<keyword evidence="2 5" id="KW-0812">Transmembrane</keyword>
<feature type="transmembrane region" description="Helical" evidence="5">
    <location>
        <begin position="319"/>
        <end position="341"/>
    </location>
</feature>
<accession>A0A7C4KY58</accession>
<feature type="transmembrane region" description="Helical" evidence="5">
    <location>
        <begin position="137"/>
        <end position="156"/>
    </location>
</feature>
<dbReference type="GO" id="GO:0022857">
    <property type="term" value="F:transmembrane transporter activity"/>
    <property type="evidence" value="ECO:0007669"/>
    <property type="project" value="InterPro"/>
</dbReference>
<dbReference type="GO" id="GO:0016020">
    <property type="term" value="C:membrane"/>
    <property type="evidence" value="ECO:0007669"/>
    <property type="project" value="UniProtKB-SubCell"/>
</dbReference>
<dbReference type="AlphaFoldDB" id="A0A7C4KY58"/>
<dbReference type="EMBL" id="DSXR01000014">
    <property type="protein sequence ID" value="HGS86157.1"/>
    <property type="molecule type" value="Genomic_DNA"/>
</dbReference>
<evidence type="ECO:0000256" key="4">
    <source>
        <dbReference type="ARBA" id="ARBA00023136"/>
    </source>
</evidence>
<dbReference type="Pfam" id="PF13520">
    <property type="entry name" value="AA_permease_2"/>
    <property type="match status" value="1"/>
</dbReference>
<dbReference type="InterPro" id="IPR053153">
    <property type="entry name" value="APC_K+_Transporter"/>
</dbReference>
<feature type="transmembrane region" description="Helical" evidence="5">
    <location>
        <begin position="369"/>
        <end position="390"/>
    </location>
</feature>
<protein>
    <submittedName>
        <fullName evidence="6">APC family permease</fullName>
    </submittedName>
</protein>
<comment type="caution">
    <text evidence="6">The sequence shown here is derived from an EMBL/GenBank/DDBJ whole genome shotgun (WGS) entry which is preliminary data.</text>
</comment>
<feature type="transmembrane region" description="Helical" evidence="5">
    <location>
        <begin position="232"/>
        <end position="253"/>
    </location>
</feature>
<proteinExistence type="predicted"/>
<evidence type="ECO:0000313" key="6">
    <source>
        <dbReference type="EMBL" id="HGS86157.1"/>
    </source>
</evidence>
<evidence type="ECO:0000256" key="3">
    <source>
        <dbReference type="ARBA" id="ARBA00022989"/>
    </source>
</evidence>
<comment type="subcellular location">
    <subcellularLocation>
        <location evidence="1">Membrane</location>
        <topology evidence="1">Multi-pass membrane protein</topology>
    </subcellularLocation>
</comment>
<dbReference type="PANTHER" id="PTHR47704">
    <property type="entry name" value="POTASSIUM TRANSPORTER KIMA"/>
    <property type="match status" value="1"/>
</dbReference>
<sequence length="646" mass="71004">MNIEDQTGTTVLRRETEVKPKKSWRTWLIGRPLPTADAPHQTIGVLIGLAVFASDALSSTAYATQEMLVILMILGERAYDYVFPLAIGIVLLLTIVTLSYEQTVHAYPNGGGAYTVSRDNLGVLPSKIAAAALLTDYILTVSVSISSGVAQIVSAIPELFPYRVWVAIGFIFFIMVMNLRGVKESGRAFAVPTYFFVVMMYLTVIVGLIRYFGGTLGLVANPPPIEVFHGTAGVGIFLILRAFSSGTAALTGIEAISNGIPAFKEPRSKNAGTTLIIMSIILGSLMLGISFLAGHIRAVPSEIETVISQLARTAFDGRGVFYSGVILATTVILIMAANTAFADFPRLSAIAATDGLLPRQLTYRGSRLVYSRGIVLLAMLATLLIVIFQASVTRLIPLYAVGVFLSFTLSQAGMAHRWWKIGRLKEGETLKERGSVLRYDPNWLIKMLINGFGAFCTGVVMLVFAATKFVDGAWVVIVIIPTLVVIFSAIQRHYHHLAARLSLENYGGLPRIARHRVIIPIGGVHRGTLAALRYARTLSEDITAVHVSIDPQEAEKVRQKWETWGDGRRLVILESPYRLFIEPLLEYIDEIESQRQPNEIITIVVPEFVPRHWWAGLLHTQTALTLRMALLFHKDIVITSVPYQVD</sequence>
<evidence type="ECO:0000256" key="1">
    <source>
        <dbReference type="ARBA" id="ARBA00004141"/>
    </source>
</evidence>
<reference evidence="6" key="1">
    <citation type="journal article" date="2020" name="mSystems">
        <title>Genome- and Community-Level Interaction Insights into Carbon Utilization and Element Cycling Functions of Hydrothermarchaeota in Hydrothermal Sediment.</title>
        <authorList>
            <person name="Zhou Z."/>
            <person name="Liu Y."/>
            <person name="Xu W."/>
            <person name="Pan J."/>
            <person name="Luo Z.H."/>
            <person name="Li M."/>
        </authorList>
    </citation>
    <scope>NUCLEOTIDE SEQUENCE [LARGE SCALE GENOMIC DNA]</scope>
    <source>
        <strain evidence="6">SpSt-556</strain>
    </source>
</reference>
<feature type="transmembrane region" description="Helical" evidence="5">
    <location>
        <begin position="81"/>
        <end position="100"/>
    </location>
</feature>
<evidence type="ECO:0000256" key="2">
    <source>
        <dbReference type="ARBA" id="ARBA00022692"/>
    </source>
</evidence>
<gene>
    <name evidence="6" type="ORF">ENT17_00895</name>
</gene>
<name>A0A7C4KY58_9CHLR</name>
<feature type="transmembrane region" description="Helical" evidence="5">
    <location>
        <begin position="443"/>
        <end position="466"/>
    </location>
</feature>
<evidence type="ECO:0000256" key="5">
    <source>
        <dbReference type="SAM" id="Phobius"/>
    </source>
</evidence>
<feature type="transmembrane region" description="Helical" evidence="5">
    <location>
        <begin position="191"/>
        <end position="212"/>
    </location>
</feature>
<organism evidence="6">
    <name type="scientific">Bellilinea caldifistulae</name>
    <dbReference type="NCBI Taxonomy" id="360411"/>
    <lineage>
        <taxon>Bacteria</taxon>
        <taxon>Bacillati</taxon>
        <taxon>Chloroflexota</taxon>
        <taxon>Anaerolineae</taxon>
        <taxon>Anaerolineales</taxon>
        <taxon>Anaerolineaceae</taxon>
        <taxon>Bellilinea</taxon>
    </lineage>
</organism>
<dbReference type="InterPro" id="IPR002293">
    <property type="entry name" value="AA/rel_permease1"/>
</dbReference>
<dbReference type="Gene3D" id="1.20.1740.10">
    <property type="entry name" value="Amino acid/polyamine transporter I"/>
    <property type="match status" value="1"/>
</dbReference>
<feature type="transmembrane region" description="Helical" evidence="5">
    <location>
        <begin position="396"/>
        <end position="415"/>
    </location>
</feature>
<keyword evidence="4 5" id="KW-0472">Membrane</keyword>
<feature type="transmembrane region" description="Helical" evidence="5">
    <location>
        <begin position="274"/>
        <end position="299"/>
    </location>
</feature>
<feature type="transmembrane region" description="Helical" evidence="5">
    <location>
        <begin position="472"/>
        <end position="490"/>
    </location>
</feature>